<reference evidence="2" key="1">
    <citation type="submission" date="2019-08" db="EMBL/GenBank/DDBJ databases">
        <authorList>
            <person name="Kucharzyk K."/>
            <person name="Murdoch R.W."/>
            <person name="Higgins S."/>
            <person name="Loffler F."/>
        </authorList>
    </citation>
    <scope>NUCLEOTIDE SEQUENCE</scope>
</reference>
<evidence type="ECO:0000313" key="2">
    <source>
        <dbReference type="EMBL" id="MPL70055.1"/>
    </source>
</evidence>
<comment type="caution">
    <text evidence="2">The sequence shown here is derived from an EMBL/GenBank/DDBJ whole genome shotgun (WGS) entry which is preliminary data.</text>
</comment>
<sequence>MSEEIFDVIRKKYVALTPEEKVRQHIISVLINDRNIPHSLIAVEAQIKVGKLIKRFDILVYDRQLNPWMIIECKKEDISLSPEILNQAIRYNQTINAPYLLITNGKDFFCFKQDNLTSQLKPQEEFPVFPSKTS</sequence>
<protein>
    <recommendedName>
        <fullName evidence="1">Type I restriction enzyme R protein N-terminal domain-containing protein</fullName>
    </recommendedName>
</protein>
<proteinExistence type="predicted"/>
<name>A0A644TT41_9ZZZZ</name>
<organism evidence="2">
    <name type="scientific">bioreactor metagenome</name>
    <dbReference type="NCBI Taxonomy" id="1076179"/>
    <lineage>
        <taxon>unclassified sequences</taxon>
        <taxon>metagenomes</taxon>
        <taxon>ecological metagenomes</taxon>
    </lineage>
</organism>
<accession>A0A644TT41</accession>
<feature type="domain" description="Type I restriction enzyme R protein N-terminal" evidence="1">
    <location>
        <begin position="18"/>
        <end position="127"/>
    </location>
</feature>
<dbReference type="Gene3D" id="3.90.1570.30">
    <property type="match status" value="1"/>
</dbReference>
<dbReference type="EMBL" id="VSSQ01000050">
    <property type="protein sequence ID" value="MPL70055.1"/>
    <property type="molecule type" value="Genomic_DNA"/>
</dbReference>
<gene>
    <name evidence="2" type="ORF">SDC9_15806</name>
</gene>
<evidence type="ECO:0000259" key="1">
    <source>
        <dbReference type="Pfam" id="PF13588"/>
    </source>
</evidence>
<dbReference type="Pfam" id="PF13588">
    <property type="entry name" value="HSDR_N_2"/>
    <property type="match status" value="1"/>
</dbReference>
<dbReference type="InterPro" id="IPR029464">
    <property type="entry name" value="HSDR_N"/>
</dbReference>
<dbReference type="AlphaFoldDB" id="A0A644TT41"/>